<keyword evidence="2" id="KW-1185">Reference proteome</keyword>
<dbReference type="RefSeq" id="WP_050059078.1">
    <property type="nucleotide sequence ID" value="NZ_JACHEK010000004.1"/>
</dbReference>
<reference evidence="1 2" key="1">
    <citation type="submission" date="2020-08" db="EMBL/GenBank/DDBJ databases">
        <title>Genomic Encyclopedia of Type Strains, Phase IV (KMG-IV): sequencing the most valuable type-strain genomes for metagenomic binning, comparative biology and taxonomic classification.</title>
        <authorList>
            <person name="Goeker M."/>
        </authorList>
    </citation>
    <scope>NUCLEOTIDE SEQUENCE [LARGE SCALE GENOMIC DNA]</scope>
    <source>
        <strain evidence="1 2">DSM 103733</strain>
    </source>
</reference>
<dbReference type="Gene3D" id="3.40.91.30">
    <property type="match status" value="1"/>
</dbReference>
<evidence type="ECO:0000313" key="2">
    <source>
        <dbReference type="Proteomes" id="UP000538666"/>
    </source>
</evidence>
<accession>A0A841JX25</accession>
<dbReference type="OrthoDB" id="1490364at2"/>
<sequence length="347" mass="39343">MQAKQRRSREEILESFKACAAQFGRTPSEEAFEELTGIKASEVRYYWPKPSALAEEAGLQPNEWLVDKLSDSEVFAGFAQICLHLTKIPSSPELRIAQRELKTRAASAYKRFPGGRGEFRTRFHAWLQDAPLELQPILKFDGWSLPKQNSGTKRSDAITEITPPHPGLRPFLPAALQYLHVLARGDRPPFERPDAEIATQFERRTADAFRCLGFEVKPMGQGTGRKADSLAAAPRERFGLIIDAKVRSAGYVLGTEDRKFLEYANYHGRELQRQGLDRLYFIVVGPSFRESDLKKLTENLSDSPIRNIILITASALMRMVEESIQHRSTFTLLDLEKKFFGNKIISD</sequence>
<evidence type="ECO:0000313" key="1">
    <source>
        <dbReference type="EMBL" id="MBB6144279.1"/>
    </source>
</evidence>
<proteinExistence type="predicted"/>
<comment type="caution">
    <text evidence="1">The sequence shown here is derived from an EMBL/GenBank/DDBJ whole genome shotgun (WGS) entry which is preliminary data.</text>
</comment>
<dbReference type="AlphaFoldDB" id="A0A841JX25"/>
<gene>
    <name evidence="1" type="ORF">HNQ77_002231</name>
</gene>
<organism evidence="1 2">
    <name type="scientific">Silvibacterium bohemicum</name>
    <dbReference type="NCBI Taxonomy" id="1577686"/>
    <lineage>
        <taxon>Bacteria</taxon>
        <taxon>Pseudomonadati</taxon>
        <taxon>Acidobacteriota</taxon>
        <taxon>Terriglobia</taxon>
        <taxon>Terriglobales</taxon>
        <taxon>Acidobacteriaceae</taxon>
        <taxon>Silvibacterium</taxon>
    </lineage>
</organism>
<evidence type="ECO:0008006" key="3">
    <source>
        <dbReference type="Google" id="ProtNLM"/>
    </source>
</evidence>
<dbReference type="EMBL" id="JACHEK010000004">
    <property type="protein sequence ID" value="MBB6144279.1"/>
    <property type="molecule type" value="Genomic_DNA"/>
</dbReference>
<dbReference type="Proteomes" id="UP000538666">
    <property type="component" value="Unassembled WGS sequence"/>
</dbReference>
<name>A0A841JX25_9BACT</name>
<protein>
    <recommendedName>
        <fullName evidence="3">Restriction endonuclease</fullName>
    </recommendedName>
</protein>